<name>A0ABW5CL16_9HYPH</name>
<keyword evidence="6" id="KW-1185">Reference proteome</keyword>
<accession>A0ABW5CL16</accession>
<dbReference type="InterPro" id="IPR016166">
    <property type="entry name" value="FAD-bd_PCMH"/>
</dbReference>
<comment type="similarity">
    <text evidence="1">Belongs to the FAD-binding oxidoreductase/transferase type 4 family.</text>
</comment>
<dbReference type="InterPro" id="IPR036318">
    <property type="entry name" value="FAD-bd_PCMH-like_sf"/>
</dbReference>
<dbReference type="PANTHER" id="PTHR43716">
    <property type="entry name" value="D-2-HYDROXYGLUTARATE DEHYDROGENASE, MITOCHONDRIAL"/>
    <property type="match status" value="1"/>
</dbReference>
<dbReference type="SUPFAM" id="SSF55103">
    <property type="entry name" value="FAD-linked oxidases, C-terminal domain"/>
    <property type="match status" value="1"/>
</dbReference>
<gene>
    <name evidence="5" type="ORF">ACFSKQ_10865</name>
</gene>
<protein>
    <submittedName>
        <fullName evidence="5">FAD-binding oxidoreductase</fullName>
    </submittedName>
</protein>
<dbReference type="Gene3D" id="3.30.465.10">
    <property type="match status" value="1"/>
</dbReference>
<evidence type="ECO:0000313" key="5">
    <source>
        <dbReference type="EMBL" id="MFD2237959.1"/>
    </source>
</evidence>
<dbReference type="Proteomes" id="UP001597371">
    <property type="component" value="Unassembled WGS sequence"/>
</dbReference>
<dbReference type="RefSeq" id="WP_209739331.1">
    <property type="nucleotide sequence ID" value="NZ_CP072611.1"/>
</dbReference>
<keyword evidence="2" id="KW-0285">Flavoprotein</keyword>
<keyword evidence="3" id="KW-0274">FAD</keyword>
<proteinExistence type="inferred from homology"/>
<organism evidence="5 6">
    <name type="scientific">Aureimonas populi</name>
    <dbReference type="NCBI Taxonomy" id="1701758"/>
    <lineage>
        <taxon>Bacteria</taxon>
        <taxon>Pseudomonadati</taxon>
        <taxon>Pseudomonadota</taxon>
        <taxon>Alphaproteobacteria</taxon>
        <taxon>Hyphomicrobiales</taxon>
        <taxon>Aurantimonadaceae</taxon>
        <taxon>Aureimonas</taxon>
    </lineage>
</organism>
<dbReference type="EMBL" id="JBHUIJ010000013">
    <property type="protein sequence ID" value="MFD2237959.1"/>
    <property type="molecule type" value="Genomic_DNA"/>
</dbReference>
<dbReference type="Gene3D" id="3.30.70.2740">
    <property type="match status" value="1"/>
</dbReference>
<dbReference type="InterPro" id="IPR006094">
    <property type="entry name" value="Oxid_FAD_bind_N"/>
</dbReference>
<evidence type="ECO:0000256" key="1">
    <source>
        <dbReference type="ARBA" id="ARBA00008000"/>
    </source>
</evidence>
<dbReference type="Pfam" id="PF02913">
    <property type="entry name" value="FAD-oxidase_C"/>
    <property type="match status" value="1"/>
</dbReference>
<dbReference type="InterPro" id="IPR016171">
    <property type="entry name" value="Vanillyl_alc_oxidase_C-sub2"/>
</dbReference>
<sequence>MTVENFLTALRAAVGAGNVWTDLSDLAPLLQDWRGDVKGEALAAVFPQSCEEVSAVLRIAAEAKRPIVPQGGNTGLSYGATARDAATGIVLGLRRMRMVREIDRASNIVTVEAGLTLAELHEEVARVERQMPLRLGSEGTAQIGGLVSTNAGGTGALRYGPMRDLVAGVEVVLPDGRIFSDLAGLKKNNTGYDLKHLFIGAEGTLGVVTAAALRLHPLVRSSASAWLAFDALPTAVEILMRLQERFDSAVQAVELLNADQVAFALQHVPRTRLPFDQVPAWSLMIELGSSDPASDLKGALEEWLITLVEDDLVSDGFLSQSVAQAEDIWHVRHSVSEANRIAGHSLSHDVAVRPSRVPELIERAGEAVRTIHPEARILIVSHLGDGNVHFIAHFDHAAWASFEDPERITGEVMDRVHDVTASLGGTFSAEHGIGRKLVRSLAERTAPERLSLMREVKRMLDPENRMNPGALFSAEAKSTDPLA</sequence>
<dbReference type="InterPro" id="IPR016164">
    <property type="entry name" value="FAD-linked_Oxase-like_C"/>
</dbReference>
<dbReference type="PROSITE" id="PS51387">
    <property type="entry name" value="FAD_PCMH"/>
    <property type="match status" value="1"/>
</dbReference>
<dbReference type="InterPro" id="IPR004113">
    <property type="entry name" value="FAD-bd_oxidored_4_C"/>
</dbReference>
<evidence type="ECO:0000313" key="6">
    <source>
        <dbReference type="Proteomes" id="UP001597371"/>
    </source>
</evidence>
<reference evidence="6" key="1">
    <citation type="journal article" date="2019" name="Int. J. Syst. Evol. Microbiol.">
        <title>The Global Catalogue of Microorganisms (GCM) 10K type strain sequencing project: providing services to taxonomists for standard genome sequencing and annotation.</title>
        <authorList>
            <consortium name="The Broad Institute Genomics Platform"/>
            <consortium name="The Broad Institute Genome Sequencing Center for Infectious Disease"/>
            <person name="Wu L."/>
            <person name="Ma J."/>
        </authorList>
    </citation>
    <scope>NUCLEOTIDE SEQUENCE [LARGE SCALE GENOMIC DNA]</scope>
    <source>
        <strain evidence="6">ZS-35-S2</strain>
    </source>
</reference>
<comment type="caution">
    <text evidence="5">The sequence shown here is derived from an EMBL/GenBank/DDBJ whole genome shotgun (WGS) entry which is preliminary data.</text>
</comment>
<dbReference type="SUPFAM" id="SSF56176">
    <property type="entry name" value="FAD-binding/transporter-associated domain-like"/>
    <property type="match status" value="1"/>
</dbReference>
<dbReference type="Gene3D" id="1.10.45.10">
    <property type="entry name" value="Vanillyl-alcohol Oxidase, Chain A, domain 4"/>
    <property type="match status" value="1"/>
</dbReference>
<evidence type="ECO:0000256" key="3">
    <source>
        <dbReference type="ARBA" id="ARBA00022827"/>
    </source>
</evidence>
<dbReference type="InterPro" id="IPR016167">
    <property type="entry name" value="FAD-bd_PCMH_sub1"/>
</dbReference>
<evidence type="ECO:0000256" key="2">
    <source>
        <dbReference type="ARBA" id="ARBA00022630"/>
    </source>
</evidence>
<evidence type="ECO:0000259" key="4">
    <source>
        <dbReference type="PROSITE" id="PS51387"/>
    </source>
</evidence>
<dbReference type="Gene3D" id="3.30.43.10">
    <property type="entry name" value="Uridine Diphospho-n-acetylenolpyruvylglucosamine Reductase, domain 2"/>
    <property type="match status" value="1"/>
</dbReference>
<dbReference type="Pfam" id="PF01565">
    <property type="entry name" value="FAD_binding_4"/>
    <property type="match status" value="1"/>
</dbReference>
<dbReference type="InterPro" id="IPR051264">
    <property type="entry name" value="FAD-oxidored/transferase_4"/>
</dbReference>
<dbReference type="PANTHER" id="PTHR43716:SF2">
    <property type="entry name" value="BLL6224 PROTEIN"/>
    <property type="match status" value="1"/>
</dbReference>
<feature type="domain" description="FAD-binding PCMH-type" evidence="4">
    <location>
        <begin position="37"/>
        <end position="218"/>
    </location>
</feature>
<dbReference type="Gene3D" id="3.30.70.2190">
    <property type="match status" value="1"/>
</dbReference>
<dbReference type="InterPro" id="IPR016169">
    <property type="entry name" value="FAD-bd_PCMH_sub2"/>
</dbReference>